<proteinExistence type="predicted"/>
<protein>
    <submittedName>
        <fullName evidence="2">Uncharacterized protein</fullName>
    </submittedName>
</protein>
<reference evidence="2 3" key="1">
    <citation type="submission" date="2014-04" db="EMBL/GenBank/DDBJ databases">
        <authorList>
            <consortium name="DOE Joint Genome Institute"/>
            <person name="Kuo A."/>
            <person name="Tarkka M."/>
            <person name="Buscot F."/>
            <person name="Kohler A."/>
            <person name="Nagy L.G."/>
            <person name="Floudas D."/>
            <person name="Copeland A."/>
            <person name="Barry K.W."/>
            <person name="Cichocki N."/>
            <person name="Veneault-Fourrey C."/>
            <person name="LaButti K."/>
            <person name="Lindquist E.A."/>
            <person name="Lipzen A."/>
            <person name="Lundell T."/>
            <person name="Morin E."/>
            <person name="Murat C."/>
            <person name="Sun H."/>
            <person name="Tunlid A."/>
            <person name="Henrissat B."/>
            <person name="Grigoriev I.V."/>
            <person name="Hibbett D.S."/>
            <person name="Martin F."/>
            <person name="Nordberg H.P."/>
            <person name="Cantor M.N."/>
            <person name="Hua S.X."/>
        </authorList>
    </citation>
    <scope>NUCLEOTIDE SEQUENCE [LARGE SCALE GENOMIC DNA]</scope>
    <source>
        <strain evidence="2 3">F 1598</strain>
    </source>
</reference>
<organism evidence="2 3">
    <name type="scientific">Piloderma croceum (strain F 1598)</name>
    <dbReference type="NCBI Taxonomy" id="765440"/>
    <lineage>
        <taxon>Eukaryota</taxon>
        <taxon>Fungi</taxon>
        <taxon>Dikarya</taxon>
        <taxon>Basidiomycota</taxon>
        <taxon>Agaricomycotina</taxon>
        <taxon>Agaricomycetes</taxon>
        <taxon>Agaricomycetidae</taxon>
        <taxon>Atheliales</taxon>
        <taxon>Atheliaceae</taxon>
        <taxon>Piloderma</taxon>
    </lineage>
</organism>
<reference evidence="3" key="2">
    <citation type="submission" date="2015-01" db="EMBL/GenBank/DDBJ databases">
        <title>Evolutionary Origins and Diversification of the Mycorrhizal Mutualists.</title>
        <authorList>
            <consortium name="DOE Joint Genome Institute"/>
            <consortium name="Mycorrhizal Genomics Consortium"/>
            <person name="Kohler A."/>
            <person name="Kuo A."/>
            <person name="Nagy L.G."/>
            <person name="Floudas D."/>
            <person name="Copeland A."/>
            <person name="Barry K.W."/>
            <person name="Cichocki N."/>
            <person name="Veneault-Fourrey C."/>
            <person name="LaButti K."/>
            <person name="Lindquist E.A."/>
            <person name="Lipzen A."/>
            <person name="Lundell T."/>
            <person name="Morin E."/>
            <person name="Murat C."/>
            <person name="Riley R."/>
            <person name="Ohm R."/>
            <person name="Sun H."/>
            <person name="Tunlid A."/>
            <person name="Henrissat B."/>
            <person name="Grigoriev I.V."/>
            <person name="Hibbett D.S."/>
            <person name="Martin F."/>
        </authorList>
    </citation>
    <scope>NUCLEOTIDE SEQUENCE [LARGE SCALE GENOMIC DNA]</scope>
    <source>
        <strain evidence="3">F 1598</strain>
    </source>
</reference>
<dbReference type="Proteomes" id="UP000054166">
    <property type="component" value="Unassembled WGS sequence"/>
</dbReference>
<sequence>MRNSSQRLSLRLWTSFNQPWDQPHTFLRAFSALLSVCNSILPCSAVENESSLCTASSHMSRVTEAECVATSNHLVHQFPLNLTHQRRTNAMCTRNVLIAPMKEPLAPHTKSARQQEQCTKPSTKAPI</sequence>
<gene>
    <name evidence="2" type="ORF">PILCRDRAFT_682437</name>
</gene>
<dbReference type="EMBL" id="KN833049">
    <property type="protein sequence ID" value="KIM75221.1"/>
    <property type="molecule type" value="Genomic_DNA"/>
</dbReference>
<evidence type="ECO:0000313" key="2">
    <source>
        <dbReference type="EMBL" id="KIM75221.1"/>
    </source>
</evidence>
<dbReference type="AlphaFoldDB" id="A0A0C3F5S6"/>
<evidence type="ECO:0000256" key="1">
    <source>
        <dbReference type="SAM" id="MobiDB-lite"/>
    </source>
</evidence>
<accession>A0A0C3F5S6</accession>
<name>A0A0C3F5S6_PILCF</name>
<dbReference type="HOGENOM" id="CLU_1971364_0_0_1"/>
<dbReference type="InParanoid" id="A0A0C3F5S6"/>
<keyword evidence="3" id="KW-1185">Reference proteome</keyword>
<feature type="compositionally biased region" description="Polar residues" evidence="1">
    <location>
        <begin position="112"/>
        <end position="127"/>
    </location>
</feature>
<evidence type="ECO:0000313" key="3">
    <source>
        <dbReference type="Proteomes" id="UP000054166"/>
    </source>
</evidence>
<feature type="region of interest" description="Disordered" evidence="1">
    <location>
        <begin position="103"/>
        <end position="127"/>
    </location>
</feature>